<dbReference type="SUPFAM" id="SSF52172">
    <property type="entry name" value="CheY-like"/>
    <property type="match status" value="1"/>
</dbReference>
<sequence>MDRVDLDGRATVAVIDDHAIARRGLRSLLGSATPGLDVIADGATVDIALGTGPGADADVVVLDLQLVPGRPTLDGLQRLIDAGKRVVVYTQFVDDALAVRCVDVGALAYVTKPEVEEHLIEAVRAAAAGNPYTPPNLGGALAGDTDPTRPELSVQEITALRVWFTSRSKGMAAEAMGVAPATIHTYIDRARMKYAARGRPARSKAEMVKRALEDGLVTLADLEPPERHR</sequence>
<keyword evidence="1" id="KW-0238">DNA-binding</keyword>
<evidence type="ECO:0000313" key="5">
    <source>
        <dbReference type="Proteomes" id="UP000198967"/>
    </source>
</evidence>
<gene>
    <name evidence="4" type="ORF">SAMN05216377_12116</name>
</gene>
<proteinExistence type="predicted"/>
<dbReference type="Proteomes" id="UP000198967">
    <property type="component" value="Unassembled WGS sequence"/>
</dbReference>
<dbReference type="STRING" id="366584.SAMN05216377_12116"/>
<dbReference type="PANTHER" id="PTHR43214:SF43">
    <property type="entry name" value="TWO-COMPONENT RESPONSE REGULATOR"/>
    <property type="match status" value="1"/>
</dbReference>
<dbReference type="InterPro" id="IPR011006">
    <property type="entry name" value="CheY-like_superfamily"/>
</dbReference>
<dbReference type="InterPro" id="IPR058245">
    <property type="entry name" value="NreC/VraR/RcsB-like_REC"/>
</dbReference>
<reference evidence="4 5" key="1">
    <citation type="submission" date="2016-10" db="EMBL/GenBank/DDBJ databases">
        <authorList>
            <person name="de Groot N.N."/>
        </authorList>
    </citation>
    <scope>NUCLEOTIDE SEQUENCE [LARGE SCALE GENOMIC DNA]</scope>
    <source>
        <strain evidence="4 5">CGMCC 4.3143</strain>
    </source>
</reference>
<dbReference type="RefSeq" id="WP_176921549.1">
    <property type="nucleotide sequence ID" value="NZ_FNBE01000021.1"/>
</dbReference>
<keyword evidence="2" id="KW-0597">Phosphoprotein</keyword>
<dbReference type="SMART" id="SM00448">
    <property type="entry name" value="REC"/>
    <property type="match status" value="1"/>
</dbReference>
<feature type="domain" description="Response regulatory" evidence="3">
    <location>
        <begin position="11"/>
        <end position="127"/>
    </location>
</feature>
<dbReference type="InterPro" id="IPR016032">
    <property type="entry name" value="Sig_transdc_resp-reg_C-effctor"/>
</dbReference>
<dbReference type="InterPro" id="IPR039420">
    <property type="entry name" value="WalR-like"/>
</dbReference>
<dbReference type="Gene3D" id="1.10.10.10">
    <property type="entry name" value="Winged helix-like DNA-binding domain superfamily/Winged helix DNA-binding domain"/>
    <property type="match status" value="1"/>
</dbReference>
<dbReference type="Gene3D" id="3.40.50.2300">
    <property type="match status" value="1"/>
</dbReference>
<name>A0A1G8BEM0_PSEOR</name>
<evidence type="ECO:0000259" key="3">
    <source>
        <dbReference type="PROSITE" id="PS50110"/>
    </source>
</evidence>
<accession>A0A1G8BEM0</accession>
<dbReference type="GO" id="GO:0006355">
    <property type="term" value="P:regulation of DNA-templated transcription"/>
    <property type="evidence" value="ECO:0007669"/>
    <property type="project" value="InterPro"/>
</dbReference>
<evidence type="ECO:0000256" key="2">
    <source>
        <dbReference type="PROSITE-ProRule" id="PRU00169"/>
    </source>
</evidence>
<dbReference type="PROSITE" id="PS50110">
    <property type="entry name" value="RESPONSE_REGULATORY"/>
    <property type="match status" value="1"/>
</dbReference>
<dbReference type="InterPro" id="IPR036388">
    <property type="entry name" value="WH-like_DNA-bd_sf"/>
</dbReference>
<evidence type="ECO:0000256" key="1">
    <source>
        <dbReference type="ARBA" id="ARBA00023125"/>
    </source>
</evidence>
<keyword evidence="5" id="KW-1185">Reference proteome</keyword>
<dbReference type="AlphaFoldDB" id="A0A1G8BEM0"/>
<evidence type="ECO:0000313" key="4">
    <source>
        <dbReference type="EMBL" id="SDH31608.1"/>
    </source>
</evidence>
<protein>
    <submittedName>
        <fullName evidence="4">Two component transcriptional regulator, LuxR family</fullName>
    </submittedName>
</protein>
<dbReference type="Pfam" id="PF00072">
    <property type="entry name" value="Response_reg"/>
    <property type="match status" value="1"/>
</dbReference>
<dbReference type="InterPro" id="IPR001789">
    <property type="entry name" value="Sig_transdc_resp-reg_receiver"/>
</dbReference>
<dbReference type="EMBL" id="FNBE01000021">
    <property type="protein sequence ID" value="SDH31608.1"/>
    <property type="molecule type" value="Genomic_DNA"/>
</dbReference>
<dbReference type="GO" id="GO:0000160">
    <property type="term" value="P:phosphorelay signal transduction system"/>
    <property type="evidence" value="ECO:0007669"/>
    <property type="project" value="InterPro"/>
</dbReference>
<feature type="modified residue" description="4-aspartylphosphate" evidence="2">
    <location>
        <position position="63"/>
    </location>
</feature>
<dbReference type="CDD" id="cd17535">
    <property type="entry name" value="REC_NarL-like"/>
    <property type="match status" value="1"/>
</dbReference>
<dbReference type="GO" id="GO:0003677">
    <property type="term" value="F:DNA binding"/>
    <property type="evidence" value="ECO:0007669"/>
    <property type="project" value="UniProtKB-KW"/>
</dbReference>
<dbReference type="SUPFAM" id="SSF46894">
    <property type="entry name" value="C-terminal effector domain of the bipartite response regulators"/>
    <property type="match status" value="1"/>
</dbReference>
<dbReference type="PANTHER" id="PTHR43214">
    <property type="entry name" value="TWO-COMPONENT RESPONSE REGULATOR"/>
    <property type="match status" value="1"/>
</dbReference>
<organism evidence="4 5">
    <name type="scientific">Pseudonocardia oroxyli</name>
    <dbReference type="NCBI Taxonomy" id="366584"/>
    <lineage>
        <taxon>Bacteria</taxon>
        <taxon>Bacillati</taxon>
        <taxon>Actinomycetota</taxon>
        <taxon>Actinomycetes</taxon>
        <taxon>Pseudonocardiales</taxon>
        <taxon>Pseudonocardiaceae</taxon>
        <taxon>Pseudonocardia</taxon>
    </lineage>
</organism>